<evidence type="ECO:0000256" key="6">
    <source>
        <dbReference type="ARBA" id="ARBA00022989"/>
    </source>
</evidence>
<name>A0A0D2J939_9BACT</name>
<keyword evidence="6 8" id="KW-1133">Transmembrane helix</keyword>
<dbReference type="STRING" id="1429043.X474_21005"/>
<dbReference type="CDD" id="cd06550">
    <property type="entry name" value="TM_ABC_iron-siderophores_like"/>
    <property type="match status" value="1"/>
</dbReference>
<feature type="transmembrane region" description="Helical" evidence="8">
    <location>
        <begin position="114"/>
        <end position="139"/>
    </location>
</feature>
<dbReference type="InterPro" id="IPR037294">
    <property type="entry name" value="ABC_BtuC-like"/>
</dbReference>
<evidence type="ECO:0000256" key="4">
    <source>
        <dbReference type="ARBA" id="ARBA00022475"/>
    </source>
</evidence>
<comment type="caution">
    <text evidence="9">The sequence shown here is derived from an EMBL/GenBank/DDBJ whole genome shotgun (WGS) entry which is preliminary data.</text>
</comment>
<accession>A0A0D2J939</accession>
<dbReference type="SUPFAM" id="SSF81345">
    <property type="entry name" value="ABC transporter involved in vitamin B12 uptake, BtuC"/>
    <property type="match status" value="1"/>
</dbReference>
<keyword evidence="10" id="KW-1185">Reference proteome</keyword>
<dbReference type="InterPro" id="IPR000522">
    <property type="entry name" value="ABC_transptr_permease_BtuC"/>
</dbReference>
<evidence type="ECO:0000313" key="10">
    <source>
        <dbReference type="Proteomes" id="UP000032233"/>
    </source>
</evidence>
<sequence length="330" mass="34472">MLISIQSMAMGAFELDPWVVLKSLFGLGEETARTVIMNIRLPRIAAALVTGWSLGLSGLLMQTLLKNPLSSPFTLGISQGAAFGASFAIIFLNAGQLGSAALFTETQAVLFLHGFYSITVCACLGGFLAAGTILALAGLKNLSPQSLILAGVALSSLFLSGTILLQYFGTEAEIATAVFWTFGDVARSSWAETALVAAVTLLSSFYLFRRGWDLNALLAGDETALSLGVNVKTLRFTGMLLASAMAALATAFNGTIAFLGLLAPHIARMLLGPDHRFLLPCSCIMGGLLLLLADTFGRLAIGSGALPVGVLTSFLGAPLFLWLLIMGGKS</sequence>
<dbReference type="AlphaFoldDB" id="A0A0D2J939"/>
<keyword evidence="5 8" id="KW-0812">Transmembrane</keyword>
<evidence type="ECO:0000313" key="9">
    <source>
        <dbReference type="EMBL" id="KIX12236.1"/>
    </source>
</evidence>
<keyword evidence="7 8" id="KW-0472">Membrane</keyword>
<comment type="subcellular location">
    <subcellularLocation>
        <location evidence="1">Cell membrane</location>
        <topology evidence="1">Multi-pass membrane protein</topology>
    </subcellularLocation>
</comment>
<comment type="similarity">
    <text evidence="2">Belongs to the binding-protein-dependent transport system permease family. FecCD subfamily.</text>
</comment>
<feature type="transmembrane region" description="Helical" evidence="8">
    <location>
        <begin position="305"/>
        <end position="325"/>
    </location>
</feature>
<proteinExistence type="inferred from homology"/>
<keyword evidence="4" id="KW-1003">Cell membrane</keyword>
<gene>
    <name evidence="9" type="ORF">X474_21005</name>
</gene>
<protein>
    <submittedName>
        <fullName evidence="9">Iron ABC transporter permease</fullName>
    </submittedName>
</protein>
<evidence type="ECO:0000256" key="3">
    <source>
        <dbReference type="ARBA" id="ARBA00022448"/>
    </source>
</evidence>
<dbReference type="EMBL" id="AZAC01000034">
    <property type="protein sequence ID" value="KIX12236.1"/>
    <property type="molecule type" value="Genomic_DNA"/>
</dbReference>
<dbReference type="GO" id="GO:0022857">
    <property type="term" value="F:transmembrane transporter activity"/>
    <property type="evidence" value="ECO:0007669"/>
    <property type="project" value="InterPro"/>
</dbReference>
<dbReference type="Gene3D" id="1.10.3470.10">
    <property type="entry name" value="ABC transporter involved in vitamin B12 uptake, BtuC"/>
    <property type="match status" value="1"/>
</dbReference>
<feature type="transmembrane region" description="Helical" evidence="8">
    <location>
        <begin position="240"/>
        <end position="263"/>
    </location>
</feature>
<feature type="transmembrane region" description="Helical" evidence="8">
    <location>
        <begin position="275"/>
        <end position="293"/>
    </location>
</feature>
<dbReference type="FunFam" id="1.10.3470.10:FF:000001">
    <property type="entry name" value="Vitamin B12 ABC transporter permease BtuC"/>
    <property type="match status" value="1"/>
</dbReference>
<evidence type="ECO:0000256" key="1">
    <source>
        <dbReference type="ARBA" id="ARBA00004651"/>
    </source>
</evidence>
<evidence type="ECO:0000256" key="8">
    <source>
        <dbReference type="SAM" id="Phobius"/>
    </source>
</evidence>
<reference evidence="9 10" key="1">
    <citation type="submission" date="2013-11" db="EMBL/GenBank/DDBJ databases">
        <title>Metagenomic analysis of a methanogenic consortium involved in long chain n-alkane degradation.</title>
        <authorList>
            <person name="Davidova I.A."/>
            <person name="Callaghan A.V."/>
            <person name="Wawrik B."/>
            <person name="Pruitt S."/>
            <person name="Marks C."/>
            <person name="Duncan K.E."/>
            <person name="Suflita J.M."/>
        </authorList>
    </citation>
    <scope>NUCLEOTIDE SEQUENCE [LARGE SCALE GENOMIC DNA]</scope>
    <source>
        <strain evidence="9 10">SPR</strain>
    </source>
</reference>
<evidence type="ECO:0000256" key="2">
    <source>
        <dbReference type="ARBA" id="ARBA00007935"/>
    </source>
</evidence>
<dbReference type="GO" id="GO:0033214">
    <property type="term" value="P:siderophore-iron import into cell"/>
    <property type="evidence" value="ECO:0007669"/>
    <property type="project" value="TreeGrafter"/>
</dbReference>
<dbReference type="Pfam" id="PF01032">
    <property type="entry name" value="FecCD"/>
    <property type="match status" value="1"/>
</dbReference>
<dbReference type="Proteomes" id="UP000032233">
    <property type="component" value="Unassembled WGS sequence"/>
</dbReference>
<evidence type="ECO:0000256" key="5">
    <source>
        <dbReference type="ARBA" id="ARBA00022692"/>
    </source>
</evidence>
<dbReference type="GO" id="GO:0005886">
    <property type="term" value="C:plasma membrane"/>
    <property type="evidence" value="ECO:0007669"/>
    <property type="project" value="UniProtKB-SubCell"/>
</dbReference>
<organism evidence="9 10">
    <name type="scientific">Dethiosulfatarculus sandiegensis</name>
    <dbReference type="NCBI Taxonomy" id="1429043"/>
    <lineage>
        <taxon>Bacteria</taxon>
        <taxon>Pseudomonadati</taxon>
        <taxon>Thermodesulfobacteriota</taxon>
        <taxon>Desulfarculia</taxon>
        <taxon>Desulfarculales</taxon>
        <taxon>Desulfarculaceae</taxon>
        <taxon>Dethiosulfatarculus</taxon>
    </lineage>
</organism>
<feature type="transmembrane region" description="Helical" evidence="8">
    <location>
        <begin position="44"/>
        <end position="61"/>
    </location>
</feature>
<feature type="transmembrane region" description="Helical" evidence="8">
    <location>
        <begin position="73"/>
        <end position="94"/>
    </location>
</feature>
<feature type="transmembrane region" description="Helical" evidence="8">
    <location>
        <begin position="189"/>
        <end position="208"/>
    </location>
</feature>
<feature type="transmembrane region" description="Helical" evidence="8">
    <location>
        <begin position="146"/>
        <end position="169"/>
    </location>
</feature>
<dbReference type="PANTHER" id="PTHR30472">
    <property type="entry name" value="FERRIC ENTEROBACTIN TRANSPORT SYSTEM PERMEASE PROTEIN"/>
    <property type="match status" value="1"/>
</dbReference>
<keyword evidence="3" id="KW-0813">Transport</keyword>
<dbReference type="PANTHER" id="PTHR30472:SF25">
    <property type="entry name" value="ABC TRANSPORTER PERMEASE PROTEIN MJ0876-RELATED"/>
    <property type="match status" value="1"/>
</dbReference>
<evidence type="ECO:0000256" key="7">
    <source>
        <dbReference type="ARBA" id="ARBA00023136"/>
    </source>
</evidence>
<dbReference type="InParanoid" id="A0A0D2J939"/>